<dbReference type="Gene3D" id="3.40.30.10">
    <property type="entry name" value="Glutaredoxin"/>
    <property type="match status" value="1"/>
</dbReference>
<accession>A0A323UQX8</accession>
<dbReference type="Pfam" id="PF00085">
    <property type="entry name" value="Thioredoxin"/>
    <property type="match status" value="1"/>
</dbReference>
<dbReference type="PROSITE" id="PS51352">
    <property type="entry name" value="THIOREDOXIN_2"/>
    <property type="match status" value="1"/>
</dbReference>
<keyword evidence="3" id="KW-1185">Reference proteome</keyword>
<dbReference type="InterPro" id="IPR013766">
    <property type="entry name" value="Thioredoxin_domain"/>
</dbReference>
<sequence length="134" mass="14347">MSSVRSVAALEAGAFAGQHHVVVAFCADWCGTCRDFRPVLERLSAAHEQLGFLWVDIEDDAAVAGDIEVESFPSLLILREGRPVYFGTSLPLEEVVDRLIRSALSSPVPLSPAPEEVWSFGALLVDPAPTTGAV</sequence>
<reference evidence="2 3" key="1">
    <citation type="submission" date="2018-06" db="EMBL/GenBank/DDBJ databases">
        <title>Azoarcus communis strain SWub3 genome.</title>
        <authorList>
            <person name="Zorraquino Salvo V."/>
            <person name="Toubiana D."/>
            <person name="Blumwald E."/>
        </authorList>
    </citation>
    <scope>NUCLEOTIDE SEQUENCE [LARGE SCALE GENOMIC DNA]</scope>
    <source>
        <strain evidence="2 3">SWub3</strain>
    </source>
</reference>
<comment type="caution">
    <text evidence="2">The sequence shown here is derived from an EMBL/GenBank/DDBJ whole genome shotgun (WGS) entry which is preliminary data.</text>
</comment>
<evidence type="ECO:0000259" key="1">
    <source>
        <dbReference type="PROSITE" id="PS51352"/>
    </source>
</evidence>
<evidence type="ECO:0000313" key="2">
    <source>
        <dbReference type="EMBL" id="PZA15432.1"/>
    </source>
</evidence>
<feature type="domain" description="Thioredoxin" evidence="1">
    <location>
        <begin position="1"/>
        <end position="105"/>
    </location>
</feature>
<organism evidence="2 3">
    <name type="scientific">Parazoarcus communis SWub3 = DSM 12120</name>
    <dbReference type="NCBI Taxonomy" id="1121029"/>
    <lineage>
        <taxon>Bacteria</taxon>
        <taxon>Pseudomonadati</taxon>
        <taxon>Pseudomonadota</taxon>
        <taxon>Betaproteobacteria</taxon>
        <taxon>Rhodocyclales</taxon>
        <taxon>Zoogloeaceae</taxon>
        <taxon>Parazoarcus</taxon>
    </lineage>
</organism>
<dbReference type="GO" id="GO:0045454">
    <property type="term" value="P:cell redox homeostasis"/>
    <property type="evidence" value="ECO:0007669"/>
    <property type="project" value="TreeGrafter"/>
</dbReference>
<protein>
    <submittedName>
        <fullName evidence="2">Thioredoxin</fullName>
    </submittedName>
</protein>
<name>A0A323UQX8_9RHOO</name>
<dbReference type="AlphaFoldDB" id="A0A323UQX8"/>
<dbReference type="CDD" id="cd02947">
    <property type="entry name" value="TRX_family"/>
    <property type="match status" value="1"/>
</dbReference>
<proteinExistence type="predicted"/>
<dbReference type="InterPro" id="IPR036249">
    <property type="entry name" value="Thioredoxin-like_sf"/>
</dbReference>
<dbReference type="Proteomes" id="UP000248259">
    <property type="component" value="Unassembled WGS sequence"/>
</dbReference>
<dbReference type="RefSeq" id="WP_110527165.1">
    <property type="nucleotide sequence ID" value="NZ_QKOE01000014.1"/>
</dbReference>
<evidence type="ECO:0000313" key="3">
    <source>
        <dbReference type="Proteomes" id="UP000248259"/>
    </source>
</evidence>
<dbReference type="EMBL" id="QKOE01000014">
    <property type="protein sequence ID" value="PZA15432.1"/>
    <property type="molecule type" value="Genomic_DNA"/>
</dbReference>
<gene>
    <name evidence="2" type="ORF">DNK49_17000</name>
</gene>
<dbReference type="SUPFAM" id="SSF52833">
    <property type="entry name" value="Thioredoxin-like"/>
    <property type="match status" value="1"/>
</dbReference>
<dbReference type="PANTHER" id="PTHR43601">
    <property type="entry name" value="THIOREDOXIN, MITOCHONDRIAL"/>
    <property type="match status" value="1"/>
</dbReference>
<dbReference type="PANTHER" id="PTHR43601:SF3">
    <property type="entry name" value="THIOREDOXIN, MITOCHONDRIAL"/>
    <property type="match status" value="1"/>
</dbReference>
<dbReference type="OrthoDB" id="8521206at2"/>